<evidence type="ECO:0000256" key="1">
    <source>
        <dbReference type="RuleBase" id="RU004374"/>
    </source>
</evidence>
<dbReference type="InterPro" id="IPR001040">
    <property type="entry name" value="TIF_eIF_4E"/>
</dbReference>
<dbReference type="GO" id="GO:0000340">
    <property type="term" value="F:RNA 7-methylguanosine cap binding"/>
    <property type="evidence" value="ECO:0007669"/>
    <property type="project" value="TreeGrafter"/>
</dbReference>
<dbReference type="InterPro" id="IPR023398">
    <property type="entry name" value="TIF_eIF4e-like"/>
</dbReference>
<feature type="region of interest" description="Disordered" evidence="2">
    <location>
        <begin position="131"/>
        <end position="155"/>
    </location>
</feature>
<reference evidence="3 4" key="1">
    <citation type="journal article" date="2012" name="Genome Biol.">
        <title>Genome and low-iron response of an oceanic diatom adapted to chronic iron limitation.</title>
        <authorList>
            <person name="Lommer M."/>
            <person name="Specht M."/>
            <person name="Roy A.S."/>
            <person name="Kraemer L."/>
            <person name="Andreson R."/>
            <person name="Gutowska M.A."/>
            <person name="Wolf J."/>
            <person name="Bergner S.V."/>
            <person name="Schilhabel M.B."/>
            <person name="Klostermeier U.C."/>
            <person name="Beiko R.G."/>
            <person name="Rosenstiel P."/>
            <person name="Hippler M."/>
            <person name="Laroche J."/>
        </authorList>
    </citation>
    <scope>NUCLEOTIDE SEQUENCE [LARGE SCALE GENOMIC DNA]</scope>
    <source>
        <strain evidence="3 4">CCMP1005</strain>
    </source>
</reference>
<evidence type="ECO:0000313" key="4">
    <source>
        <dbReference type="Proteomes" id="UP000266841"/>
    </source>
</evidence>
<dbReference type="FunFam" id="3.30.760.10:FF:000043">
    <property type="entry name" value="Predicted protein"/>
    <property type="match status" value="1"/>
</dbReference>
<keyword evidence="1" id="KW-0694">RNA-binding</keyword>
<dbReference type="Proteomes" id="UP000266841">
    <property type="component" value="Unassembled WGS sequence"/>
</dbReference>
<proteinExistence type="inferred from homology"/>
<accession>K0SJK0</accession>
<name>K0SJK0_THAOC</name>
<dbReference type="PANTHER" id="PTHR11960">
    <property type="entry name" value="EUKARYOTIC TRANSLATION INITIATION FACTOR 4E RELATED"/>
    <property type="match status" value="1"/>
</dbReference>
<dbReference type="PANTHER" id="PTHR11960:SF18">
    <property type="entry name" value="EUKARYOTIC TRANSLATION INITIATION FACTOR 4E HOMOLOGOUS PROTEIN, ISOFORM B"/>
    <property type="match status" value="1"/>
</dbReference>
<sequence>MKIPEITTRSFQQSGMAEAPPAPVVEQTERLYDRPETAGPGILVAYWVLSGQREVLIRNDGESALNAAARSVLLEEDSIFIVDATTLVVLHTSSHLPVACPTFADTKAEGTPLHTGFTFFYMRRGKASKSFKQDTSNASSLAGKDGDENSDKQNQPSYFDAVKQIGTCHTVEEFWAIYNHLVRPADLPSITDYHCFREGIEPTWEDPNNAKGGKWIVRLKKGLASRYWEEILLALLGEQFTGIPHDEICGAVVSCRYNEDILSVWNRSATNRDITDRVRESIKRILRLPREAHLEYKYHQMSLVDKSSFRNTEVWRPKSAGERDNSRGRDQGERRASNARRAEAPKRSGSWGERPRASNSDRAWR</sequence>
<gene>
    <name evidence="3" type="ORF">THAOC_13608</name>
</gene>
<dbReference type="OrthoDB" id="590761at2759"/>
<dbReference type="eggNOG" id="KOG1669">
    <property type="taxonomic scope" value="Eukaryota"/>
</dbReference>
<feature type="region of interest" description="Disordered" evidence="2">
    <location>
        <begin position="1"/>
        <end position="25"/>
    </location>
</feature>
<evidence type="ECO:0000313" key="3">
    <source>
        <dbReference type="EMBL" id="EJK65520.1"/>
    </source>
</evidence>
<dbReference type="InterPro" id="IPR019770">
    <property type="entry name" value="TIF_eIF_4E_CS"/>
</dbReference>
<evidence type="ECO:0000256" key="2">
    <source>
        <dbReference type="SAM" id="MobiDB-lite"/>
    </source>
</evidence>
<dbReference type="AlphaFoldDB" id="K0SJK0"/>
<keyword evidence="1" id="KW-0396">Initiation factor</keyword>
<dbReference type="EMBL" id="AGNL01015719">
    <property type="protein sequence ID" value="EJK65520.1"/>
    <property type="molecule type" value="Genomic_DNA"/>
</dbReference>
<dbReference type="GO" id="GO:0003743">
    <property type="term" value="F:translation initiation factor activity"/>
    <property type="evidence" value="ECO:0007669"/>
    <property type="project" value="UniProtKB-KW"/>
</dbReference>
<protein>
    <submittedName>
        <fullName evidence="3">Uncharacterized protein</fullName>
    </submittedName>
</protein>
<dbReference type="GO" id="GO:0016281">
    <property type="term" value="C:eukaryotic translation initiation factor 4F complex"/>
    <property type="evidence" value="ECO:0007669"/>
    <property type="project" value="TreeGrafter"/>
</dbReference>
<comment type="similarity">
    <text evidence="1">Belongs to the eukaryotic initiation factor 4E family.</text>
</comment>
<dbReference type="Pfam" id="PF01652">
    <property type="entry name" value="IF4E"/>
    <property type="match status" value="1"/>
</dbReference>
<feature type="compositionally biased region" description="Basic and acidic residues" evidence="2">
    <location>
        <begin position="314"/>
        <end position="346"/>
    </location>
</feature>
<organism evidence="3 4">
    <name type="scientific">Thalassiosira oceanica</name>
    <name type="common">Marine diatom</name>
    <dbReference type="NCBI Taxonomy" id="159749"/>
    <lineage>
        <taxon>Eukaryota</taxon>
        <taxon>Sar</taxon>
        <taxon>Stramenopiles</taxon>
        <taxon>Ochrophyta</taxon>
        <taxon>Bacillariophyta</taxon>
        <taxon>Coscinodiscophyceae</taxon>
        <taxon>Thalassiosirophycidae</taxon>
        <taxon>Thalassiosirales</taxon>
        <taxon>Thalassiosiraceae</taxon>
        <taxon>Thalassiosira</taxon>
    </lineage>
</organism>
<keyword evidence="4" id="KW-1185">Reference proteome</keyword>
<dbReference type="PROSITE" id="PS00813">
    <property type="entry name" value="IF4E"/>
    <property type="match status" value="1"/>
</dbReference>
<dbReference type="SUPFAM" id="SSF55418">
    <property type="entry name" value="eIF4e-like"/>
    <property type="match status" value="1"/>
</dbReference>
<comment type="caution">
    <text evidence="3">The sequence shown here is derived from an EMBL/GenBank/DDBJ whole genome shotgun (WGS) entry which is preliminary data.</text>
</comment>
<dbReference type="Gene3D" id="3.30.760.10">
    <property type="entry name" value="RNA Cap, Translation Initiation Factor Eif4e"/>
    <property type="match status" value="1"/>
</dbReference>
<feature type="region of interest" description="Disordered" evidence="2">
    <location>
        <begin position="314"/>
        <end position="365"/>
    </location>
</feature>
<keyword evidence="1" id="KW-0648">Protein biosynthesis</keyword>